<sequence>MESKDQSFEDLPDADFFNNVKATIEKELDKMKKIVNNINQMRVETAYLESDLLLTIDASTWENILELIGRVPMKMDDLSVKKEIV</sequence>
<dbReference type="EMBL" id="CADEBD010000175">
    <property type="protein sequence ID" value="CAB3224843.1"/>
    <property type="molecule type" value="Genomic_DNA"/>
</dbReference>
<evidence type="ECO:0000313" key="1">
    <source>
        <dbReference type="EMBL" id="CAB3224843.1"/>
    </source>
</evidence>
<gene>
    <name evidence="1" type="ORF">APLA_LOCUS2065</name>
</gene>
<name>A0A8S0YXJ1_ARCPL</name>
<accession>A0A8S0YXJ1</accession>
<protein>
    <submittedName>
        <fullName evidence="1">Uncharacterized protein</fullName>
    </submittedName>
</protein>
<comment type="caution">
    <text evidence="1">The sequence shown here is derived from an EMBL/GenBank/DDBJ whole genome shotgun (WGS) entry which is preliminary data.</text>
</comment>
<dbReference type="AlphaFoldDB" id="A0A8S0YXJ1"/>
<reference evidence="1 2" key="1">
    <citation type="submission" date="2020-04" db="EMBL/GenBank/DDBJ databases">
        <authorList>
            <person name="Wallbank WR R."/>
            <person name="Pardo Diaz C."/>
            <person name="Kozak K."/>
            <person name="Martin S."/>
            <person name="Jiggins C."/>
            <person name="Moest M."/>
            <person name="Warren A I."/>
            <person name="Byers J.R.P. K."/>
            <person name="Montejo-Kovacevich G."/>
            <person name="Yen C E."/>
        </authorList>
    </citation>
    <scope>NUCLEOTIDE SEQUENCE [LARGE SCALE GENOMIC DNA]</scope>
</reference>
<dbReference type="Proteomes" id="UP000494256">
    <property type="component" value="Unassembled WGS sequence"/>
</dbReference>
<evidence type="ECO:0000313" key="2">
    <source>
        <dbReference type="Proteomes" id="UP000494256"/>
    </source>
</evidence>
<organism evidence="1 2">
    <name type="scientific">Arctia plantaginis</name>
    <name type="common">Wood tiger moth</name>
    <name type="synonym">Phalaena plantaginis</name>
    <dbReference type="NCBI Taxonomy" id="874455"/>
    <lineage>
        <taxon>Eukaryota</taxon>
        <taxon>Metazoa</taxon>
        <taxon>Ecdysozoa</taxon>
        <taxon>Arthropoda</taxon>
        <taxon>Hexapoda</taxon>
        <taxon>Insecta</taxon>
        <taxon>Pterygota</taxon>
        <taxon>Neoptera</taxon>
        <taxon>Endopterygota</taxon>
        <taxon>Lepidoptera</taxon>
        <taxon>Glossata</taxon>
        <taxon>Ditrysia</taxon>
        <taxon>Noctuoidea</taxon>
        <taxon>Erebidae</taxon>
        <taxon>Arctiinae</taxon>
        <taxon>Arctia</taxon>
    </lineage>
</organism>
<proteinExistence type="predicted"/>
<dbReference type="OrthoDB" id="421276at2759"/>